<gene>
    <name evidence="2" type="ORF">Esi_0128_0024</name>
</gene>
<reference evidence="2 3" key="1">
    <citation type="journal article" date="2010" name="Nature">
        <title>The Ectocarpus genome and the independent evolution of multicellularity in brown algae.</title>
        <authorList>
            <person name="Cock J.M."/>
            <person name="Sterck L."/>
            <person name="Rouze P."/>
            <person name="Scornet D."/>
            <person name="Allen A.E."/>
            <person name="Amoutzias G."/>
            <person name="Anthouard V."/>
            <person name="Artiguenave F."/>
            <person name="Aury J.M."/>
            <person name="Badger J.H."/>
            <person name="Beszteri B."/>
            <person name="Billiau K."/>
            <person name="Bonnet E."/>
            <person name="Bothwell J.H."/>
            <person name="Bowler C."/>
            <person name="Boyen C."/>
            <person name="Brownlee C."/>
            <person name="Carrano C.J."/>
            <person name="Charrier B."/>
            <person name="Cho G.Y."/>
            <person name="Coelho S.M."/>
            <person name="Collen J."/>
            <person name="Corre E."/>
            <person name="Da Silva C."/>
            <person name="Delage L."/>
            <person name="Delaroque N."/>
            <person name="Dittami S.M."/>
            <person name="Doulbeau S."/>
            <person name="Elias M."/>
            <person name="Farnham G."/>
            <person name="Gachon C.M."/>
            <person name="Gschloessl B."/>
            <person name="Heesch S."/>
            <person name="Jabbari K."/>
            <person name="Jubin C."/>
            <person name="Kawai H."/>
            <person name="Kimura K."/>
            <person name="Kloareg B."/>
            <person name="Kupper F.C."/>
            <person name="Lang D."/>
            <person name="Le Bail A."/>
            <person name="Leblanc C."/>
            <person name="Lerouge P."/>
            <person name="Lohr M."/>
            <person name="Lopez P.J."/>
            <person name="Martens C."/>
            <person name="Maumus F."/>
            <person name="Michel G."/>
            <person name="Miranda-Saavedra D."/>
            <person name="Morales J."/>
            <person name="Moreau H."/>
            <person name="Motomura T."/>
            <person name="Nagasato C."/>
            <person name="Napoli C.A."/>
            <person name="Nelson D.R."/>
            <person name="Nyvall-Collen P."/>
            <person name="Peters A.F."/>
            <person name="Pommier C."/>
            <person name="Potin P."/>
            <person name="Poulain J."/>
            <person name="Quesneville H."/>
            <person name="Read B."/>
            <person name="Rensing S.A."/>
            <person name="Ritter A."/>
            <person name="Rousvoal S."/>
            <person name="Samanta M."/>
            <person name="Samson G."/>
            <person name="Schroeder D.C."/>
            <person name="Segurens B."/>
            <person name="Strittmatter M."/>
            <person name="Tonon T."/>
            <person name="Tregear J.W."/>
            <person name="Valentin K."/>
            <person name="von Dassow P."/>
            <person name="Yamagishi T."/>
            <person name="Van de Peer Y."/>
            <person name="Wincker P."/>
        </authorList>
    </citation>
    <scope>NUCLEOTIDE SEQUENCE [LARGE SCALE GENOMIC DNA]</scope>
    <source>
        <strain evidence="3">Ec32 / CCAP1310/4</strain>
    </source>
</reference>
<evidence type="ECO:0000259" key="1">
    <source>
        <dbReference type="Pfam" id="PF14741"/>
    </source>
</evidence>
<evidence type="ECO:0000313" key="3">
    <source>
        <dbReference type="Proteomes" id="UP000002630"/>
    </source>
</evidence>
<dbReference type="EMBL" id="FN647924">
    <property type="protein sequence ID" value="CBN75548.1"/>
    <property type="molecule type" value="Genomic_DNA"/>
</dbReference>
<dbReference type="AlphaFoldDB" id="D8LDX2"/>
<organism evidence="2 3">
    <name type="scientific">Ectocarpus siliculosus</name>
    <name type="common">Brown alga</name>
    <name type="synonym">Conferva siliculosa</name>
    <dbReference type="NCBI Taxonomy" id="2880"/>
    <lineage>
        <taxon>Eukaryota</taxon>
        <taxon>Sar</taxon>
        <taxon>Stramenopiles</taxon>
        <taxon>Ochrophyta</taxon>
        <taxon>PX clade</taxon>
        <taxon>Phaeophyceae</taxon>
        <taxon>Ectocarpales</taxon>
        <taxon>Ectocarpaceae</taxon>
        <taxon>Ectocarpus</taxon>
    </lineage>
</organism>
<protein>
    <recommendedName>
        <fullName evidence="1">Glycosyl-hydrolase 114-associated domain-containing protein</fullName>
    </recommendedName>
</protein>
<dbReference type="Proteomes" id="UP000002630">
    <property type="component" value="Linkage Group LG24"/>
</dbReference>
<evidence type="ECO:0000313" key="2">
    <source>
        <dbReference type="EMBL" id="CBN75548.1"/>
    </source>
</evidence>
<dbReference type="InParanoid" id="D8LDX2"/>
<sequence length="211" mass="23052">MVGALGLALGSTPLIAGAPNGIEKISGAGFQRGQDEFSLWTKEGLPVSRANKAEYVRLASRPARGKFKGGGKFEFSFNGPLLYGDVDVNTLTLELSALVKKGSGDHWQVDMFNTRRGKRWDKIGDLSEAGSDWSTSNLVVMSDDGCGDAPKRINTTRTKRWKPKRCISDYFDTDSNEVLIRVHTRESKEVVFIDYAHIKASFGLNPHAGGA</sequence>
<dbReference type="EMBL" id="FN649749">
    <property type="protein sequence ID" value="CBN75548.1"/>
    <property type="molecule type" value="Genomic_DNA"/>
</dbReference>
<accession>D8LDX2</accession>
<feature type="domain" description="Glycosyl-hydrolase 114-associated" evidence="1">
    <location>
        <begin position="41"/>
        <end position="170"/>
    </location>
</feature>
<dbReference type="Pfam" id="PF14741">
    <property type="entry name" value="GH114_assoc"/>
    <property type="match status" value="1"/>
</dbReference>
<keyword evidence="3" id="KW-1185">Reference proteome</keyword>
<proteinExistence type="predicted"/>
<name>D8LDX2_ECTSI</name>
<dbReference type="InterPro" id="IPR049922">
    <property type="entry name" value="GH114_assoc"/>
</dbReference>